<dbReference type="Gene3D" id="1.10.10.10">
    <property type="entry name" value="Winged helix-like DNA-binding domain superfamily/Winged helix DNA-binding domain"/>
    <property type="match status" value="1"/>
</dbReference>
<dbReference type="EMBL" id="JAVNWW010000001">
    <property type="protein sequence ID" value="MDU0808051.1"/>
    <property type="molecule type" value="Genomic_DNA"/>
</dbReference>
<dbReference type="InterPro" id="IPR000595">
    <property type="entry name" value="cNMP-bd_dom"/>
</dbReference>
<feature type="domain" description="Response regulatory" evidence="8">
    <location>
        <begin position="4"/>
        <end position="120"/>
    </location>
</feature>
<feature type="domain" description="Cyclic nucleotide-binding" evidence="7">
    <location>
        <begin position="168"/>
        <end position="244"/>
    </location>
</feature>
<dbReference type="Pfam" id="PF13545">
    <property type="entry name" value="HTH_Crp_2"/>
    <property type="match status" value="1"/>
</dbReference>
<evidence type="ECO:0000259" key="8">
    <source>
        <dbReference type="PROSITE" id="PS50110"/>
    </source>
</evidence>
<evidence type="ECO:0000313" key="10">
    <source>
        <dbReference type="EMBL" id="MDU0808051.1"/>
    </source>
</evidence>
<comment type="caution">
    <text evidence="10">The sequence shown here is derived from an EMBL/GenBank/DDBJ whole genome shotgun (WGS) entry which is preliminary data.</text>
</comment>
<keyword evidence="3" id="KW-0805">Transcription regulation</keyword>
<evidence type="ECO:0000256" key="2">
    <source>
        <dbReference type="ARBA" id="ARBA00023012"/>
    </source>
</evidence>
<sequence>MPTKILIIEDNVDIRENTAELLELSGYQVETASDGIEGVRLAKSIRPDVVICDIMMPNLDGFGVLQVFSNQPELARIPFIFLTAKTDRADMRKGMEMGADDYLTKPFQEVELLKAIESRLKKQRPATLPDSLTNQTDLALVEEALTFLDFEHSEADKKQQNLAKKAIIYAEGDSPNRLYYLVKGKVKTYHTNREGKYFITSFVKPGEFFGFVDILENQFYRESAEALEEVQILSIPVRDFKQKLSENIHIEIHFRKALTGYLLKNESILFSMAYQSLRKRVAQALVELVKTYGPEESGPVSMRLSREDLASRVGTATESVIRTLSDFKKEGLIEVKGAEMTILKPEALANLKF</sequence>
<evidence type="ECO:0000256" key="6">
    <source>
        <dbReference type="PROSITE-ProRule" id="PRU00169"/>
    </source>
</evidence>
<dbReference type="SMART" id="SM00419">
    <property type="entry name" value="HTH_CRP"/>
    <property type="match status" value="1"/>
</dbReference>
<dbReference type="InterPro" id="IPR001789">
    <property type="entry name" value="Sig_transdc_resp-reg_receiver"/>
</dbReference>
<name>A0ABU3TQB4_9BACT</name>
<dbReference type="InterPro" id="IPR036390">
    <property type="entry name" value="WH_DNA-bd_sf"/>
</dbReference>
<dbReference type="PROSITE" id="PS50042">
    <property type="entry name" value="CNMP_BINDING_3"/>
    <property type="match status" value="1"/>
</dbReference>
<dbReference type="InterPro" id="IPR012318">
    <property type="entry name" value="HTH_CRP"/>
</dbReference>
<dbReference type="Pfam" id="PF00072">
    <property type="entry name" value="Response_reg"/>
    <property type="match status" value="1"/>
</dbReference>
<dbReference type="InterPro" id="IPR014710">
    <property type="entry name" value="RmlC-like_jellyroll"/>
</dbReference>
<reference evidence="10 11" key="1">
    <citation type="submission" date="2023-09" db="EMBL/GenBank/DDBJ databases">
        <title>Aquirufa genomes.</title>
        <authorList>
            <person name="Pitt A."/>
        </authorList>
    </citation>
    <scope>NUCLEOTIDE SEQUENCE [LARGE SCALE GENOMIC DNA]</scope>
    <source>
        <strain evidence="10 11">LEOWEIH-7C</strain>
    </source>
</reference>
<keyword evidence="1 6" id="KW-0597">Phosphoprotein</keyword>
<dbReference type="PANTHER" id="PTHR48111:SF1">
    <property type="entry name" value="TWO-COMPONENT RESPONSE REGULATOR ORR33"/>
    <property type="match status" value="1"/>
</dbReference>
<dbReference type="CDD" id="cd17574">
    <property type="entry name" value="REC_OmpR"/>
    <property type="match status" value="1"/>
</dbReference>
<organism evidence="10 11">
    <name type="scientific">Aquirufa regiilacus</name>
    <dbReference type="NCBI Taxonomy" id="3024868"/>
    <lineage>
        <taxon>Bacteria</taxon>
        <taxon>Pseudomonadati</taxon>
        <taxon>Bacteroidota</taxon>
        <taxon>Cytophagia</taxon>
        <taxon>Cytophagales</taxon>
        <taxon>Flectobacillaceae</taxon>
        <taxon>Aquirufa</taxon>
    </lineage>
</organism>
<feature type="modified residue" description="4-aspartylphosphate" evidence="6">
    <location>
        <position position="53"/>
    </location>
</feature>
<dbReference type="SMART" id="SM00448">
    <property type="entry name" value="REC"/>
    <property type="match status" value="1"/>
</dbReference>
<dbReference type="PRINTS" id="PR00034">
    <property type="entry name" value="HTHCRP"/>
</dbReference>
<dbReference type="CDD" id="cd00038">
    <property type="entry name" value="CAP_ED"/>
    <property type="match status" value="1"/>
</dbReference>
<evidence type="ECO:0000256" key="1">
    <source>
        <dbReference type="ARBA" id="ARBA00022553"/>
    </source>
</evidence>
<dbReference type="SUPFAM" id="SSF46785">
    <property type="entry name" value="Winged helix' DNA-binding domain"/>
    <property type="match status" value="1"/>
</dbReference>
<dbReference type="Pfam" id="PF00027">
    <property type="entry name" value="cNMP_binding"/>
    <property type="match status" value="1"/>
</dbReference>
<evidence type="ECO:0000259" key="7">
    <source>
        <dbReference type="PROSITE" id="PS50042"/>
    </source>
</evidence>
<dbReference type="SUPFAM" id="SSF51206">
    <property type="entry name" value="cAMP-binding domain-like"/>
    <property type="match status" value="1"/>
</dbReference>
<dbReference type="Gene3D" id="3.40.50.2300">
    <property type="match status" value="1"/>
</dbReference>
<dbReference type="InterPro" id="IPR011006">
    <property type="entry name" value="CheY-like_superfamily"/>
</dbReference>
<dbReference type="SMART" id="SM00100">
    <property type="entry name" value="cNMP"/>
    <property type="match status" value="1"/>
</dbReference>
<dbReference type="InterPro" id="IPR018490">
    <property type="entry name" value="cNMP-bd_dom_sf"/>
</dbReference>
<keyword evidence="2" id="KW-0902">Two-component regulatory system</keyword>
<dbReference type="SUPFAM" id="SSF52172">
    <property type="entry name" value="CheY-like"/>
    <property type="match status" value="1"/>
</dbReference>
<protein>
    <submittedName>
        <fullName evidence="10">Response regulator</fullName>
    </submittedName>
</protein>
<dbReference type="InterPro" id="IPR036388">
    <property type="entry name" value="WH-like_DNA-bd_sf"/>
</dbReference>
<keyword evidence="4" id="KW-0238">DNA-binding</keyword>
<dbReference type="RefSeq" id="WP_315576326.1">
    <property type="nucleotide sequence ID" value="NZ_JARDXH010000004.1"/>
</dbReference>
<evidence type="ECO:0000256" key="4">
    <source>
        <dbReference type="ARBA" id="ARBA00023125"/>
    </source>
</evidence>
<evidence type="ECO:0000256" key="3">
    <source>
        <dbReference type="ARBA" id="ARBA00023015"/>
    </source>
</evidence>
<feature type="domain" description="HTH crp-type" evidence="9">
    <location>
        <begin position="275"/>
        <end position="346"/>
    </location>
</feature>
<keyword evidence="5" id="KW-0804">Transcription</keyword>
<dbReference type="PROSITE" id="PS50110">
    <property type="entry name" value="RESPONSE_REGULATORY"/>
    <property type="match status" value="1"/>
</dbReference>
<gene>
    <name evidence="10" type="ORF">PQG45_03260</name>
</gene>
<dbReference type="PROSITE" id="PS51063">
    <property type="entry name" value="HTH_CRP_2"/>
    <property type="match status" value="1"/>
</dbReference>
<proteinExistence type="predicted"/>
<evidence type="ECO:0000256" key="5">
    <source>
        <dbReference type="ARBA" id="ARBA00023163"/>
    </source>
</evidence>
<dbReference type="Gene3D" id="2.60.120.10">
    <property type="entry name" value="Jelly Rolls"/>
    <property type="match status" value="1"/>
</dbReference>
<evidence type="ECO:0000313" key="11">
    <source>
        <dbReference type="Proteomes" id="UP001249959"/>
    </source>
</evidence>
<evidence type="ECO:0000259" key="9">
    <source>
        <dbReference type="PROSITE" id="PS51063"/>
    </source>
</evidence>
<accession>A0ABU3TQB4</accession>
<keyword evidence="11" id="KW-1185">Reference proteome</keyword>
<dbReference type="Proteomes" id="UP001249959">
    <property type="component" value="Unassembled WGS sequence"/>
</dbReference>
<dbReference type="InterPro" id="IPR039420">
    <property type="entry name" value="WalR-like"/>
</dbReference>
<dbReference type="PANTHER" id="PTHR48111">
    <property type="entry name" value="REGULATOR OF RPOS"/>
    <property type="match status" value="1"/>
</dbReference>